<comment type="similarity">
    <text evidence="1 5">Belongs to the polypeptide deformylase family.</text>
</comment>
<feature type="active site" evidence="5">
    <location>
        <position position="153"/>
    </location>
</feature>
<dbReference type="Pfam" id="PF01327">
    <property type="entry name" value="Pep_deformylase"/>
    <property type="match status" value="1"/>
</dbReference>
<dbReference type="EMBL" id="MFFS01000069">
    <property type="protein sequence ID" value="OGF21168.1"/>
    <property type="molecule type" value="Genomic_DNA"/>
</dbReference>
<evidence type="ECO:0000256" key="2">
    <source>
        <dbReference type="ARBA" id="ARBA00022723"/>
    </source>
</evidence>
<sequence length="166" mass="18999">MRLNIITTPNPILRQKAKEIKKDELDSKKFRRLVSDMVETMREKNGIGLAAPQAGENARLICIDARETDQRGRIEKEKYPELIYNESNLVIINPSITWKSFGKTVIEEGCLSIPKVTGNIKRSKSIRMNCMNLEGKKIKIKTKGLLARVLQHEIDHLEGILFTDRI</sequence>
<name>A0A1F5S387_9BACT</name>
<evidence type="ECO:0000256" key="1">
    <source>
        <dbReference type="ARBA" id="ARBA00010759"/>
    </source>
</evidence>
<protein>
    <recommendedName>
        <fullName evidence="5">Peptide deformylase</fullName>
        <shortName evidence="5">PDF</shortName>
        <ecNumber evidence="5">3.5.1.88</ecNumber>
    </recommendedName>
    <alternativeName>
        <fullName evidence="5">Polypeptide deformylase</fullName>
    </alternativeName>
</protein>
<keyword evidence="2 5" id="KW-0479">Metal-binding</keyword>
<keyword evidence="5" id="KW-0408">Iron</keyword>
<dbReference type="STRING" id="1797985.A2Y83_04615"/>
<proteinExistence type="inferred from homology"/>
<evidence type="ECO:0000256" key="3">
    <source>
        <dbReference type="ARBA" id="ARBA00022801"/>
    </source>
</evidence>
<dbReference type="NCBIfam" id="TIGR00079">
    <property type="entry name" value="pept_deformyl"/>
    <property type="match status" value="1"/>
</dbReference>
<evidence type="ECO:0000313" key="6">
    <source>
        <dbReference type="EMBL" id="OGF21168.1"/>
    </source>
</evidence>
<gene>
    <name evidence="5" type="primary">def</name>
    <name evidence="6" type="ORF">A2Y83_04615</name>
</gene>
<dbReference type="SUPFAM" id="SSF56420">
    <property type="entry name" value="Peptide deformylase"/>
    <property type="match status" value="1"/>
</dbReference>
<dbReference type="PIRSF" id="PIRSF004749">
    <property type="entry name" value="Pep_def"/>
    <property type="match status" value="1"/>
</dbReference>
<dbReference type="NCBIfam" id="NF001159">
    <property type="entry name" value="PRK00150.1-3"/>
    <property type="match status" value="1"/>
</dbReference>
<dbReference type="InterPro" id="IPR023635">
    <property type="entry name" value="Peptide_deformylase"/>
</dbReference>
<dbReference type="Proteomes" id="UP000178323">
    <property type="component" value="Unassembled WGS sequence"/>
</dbReference>
<reference evidence="6 7" key="1">
    <citation type="journal article" date="2016" name="Nat. Commun.">
        <title>Thousands of microbial genomes shed light on interconnected biogeochemical processes in an aquifer system.</title>
        <authorList>
            <person name="Anantharaman K."/>
            <person name="Brown C.T."/>
            <person name="Hug L.A."/>
            <person name="Sharon I."/>
            <person name="Castelle C.J."/>
            <person name="Probst A.J."/>
            <person name="Thomas B.C."/>
            <person name="Singh A."/>
            <person name="Wilkins M.J."/>
            <person name="Karaoz U."/>
            <person name="Brodie E.L."/>
            <person name="Williams K.H."/>
            <person name="Hubbard S.S."/>
            <person name="Banfield J.F."/>
        </authorList>
    </citation>
    <scope>NUCLEOTIDE SEQUENCE [LARGE SCALE GENOMIC DNA]</scope>
</reference>
<comment type="function">
    <text evidence="5">Removes the formyl group from the N-terminal Met of newly synthesized proteins. Requires at least a dipeptide for an efficient rate of reaction. N-terminal L-methionine is a prerequisite for activity but the enzyme has broad specificity at other positions.</text>
</comment>
<dbReference type="PANTHER" id="PTHR10458:SF22">
    <property type="entry name" value="PEPTIDE DEFORMYLASE"/>
    <property type="match status" value="1"/>
</dbReference>
<dbReference type="FunFam" id="3.90.45.10:FF:000003">
    <property type="entry name" value="Peptide deformylase"/>
    <property type="match status" value="1"/>
</dbReference>
<evidence type="ECO:0000256" key="5">
    <source>
        <dbReference type="HAMAP-Rule" id="MF_00163"/>
    </source>
</evidence>
<dbReference type="GO" id="GO:0046872">
    <property type="term" value="F:metal ion binding"/>
    <property type="evidence" value="ECO:0007669"/>
    <property type="project" value="UniProtKB-KW"/>
</dbReference>
<comment type="cofactor">
    <cofactor evidence="5">
        <name>Fe(2+)</name>
        <dbReference type="ChEBI" id="CHEBI:29033"/>
    </cofactor>
    <text evidence="5">Binds 1 Fe(2+) ion.</text>
</comment>
<keyword evidence="4 5" id="KW-0648">Protein biosynthesis</keyword>
<dbReference type="PRINTS" id="PR01576">
    <property type="entry name" value="PDEFORMYLASE"/>
</dbReference>
<feature type="binding site" evidence="5">
    <location>
        <position position="156"/>
    </location>
    <ligand>
        <name>Fe cation</name>
        <dbReference type="ChEBI" id="CHEBI:24875"/>
    </ligand>
</feature>
<dbReference type="InterPro" id="IPR036821">
    <property type="entry name" value="Peptide_deformylase_sf"/>
</dbReference>
<dbReference type="HAMAP" id="MF_00163">
    <property type="entry name" value="Pep_deformylase"/>
    <property type="match status" value="1"/>
</dbReference>
<dbReference type="GO" id="GO:0042586">
    <property type="term" value="F:peptide deformylase activity"/>
    <property type="evidence" value="ECO:0007669"/>
    <property type="project" value="UniProtKB-UniRule"/>
</dbReference>
<feature type="binding site" evidence="5">
    <location>
        <position position="152"/>
    </location>
    <ligand>
        <name>Fe cation</name>
        <dbReference type="ChEBI" id="CHEBI:24875"/>
    </ligand>
</feature>
<dbReference type="CDD" id="cd00487">
    <property type="entry name" value="Pep_deformylase"/>
    <property type="match status" value="1"/>
</dbReference>
<comment type="caution">
    <text evidence="6">The sequence shown here is derived from an EMBL/GenBank/DDBJ whole genome shotgun (WGS) entry which is preliminary data.</text>
</comment>
<dbReference type="GO" id="GO:0006412">
    <property type="term" value="P:translation"/>
    <property type="evidence" value="ECO:0007669"/>
    <property type="project" value="UniProtKB-UniRule"/>
</dbReference>
<dbReference type="Gene3D" id="3.90.45.10">
    <property type="entry name" value="Peptide deformylase"/>
    <property type="match status" value="1"/>
</dbReference>
<keyword evidence="3 5" id="KW-0378">Hydrolase</keyword>
<dbReference type="EC" id="3.5.1.88" evidence="5"/>
<feature type="binding site" evidence="5">
    <location>
        <position position="110"/>
    </location>
    <ligand>
        <name>Fe cation</name>
        <dbReference type="ChEBI" id="CHEBI:24875"/>
    </ligand>
</feature>
<dbReference type="AlphaFoldDB" id="A0A1F5S387"/>
<evidence type="ECO:0000256" key="4">
    <source>
        <dbReference type="ARBA" id="ARBA00022917"/>
    </source>
</evidence>
<organism evidence="6 7">
    <name type="scientific">Candidatus Falkowbacteria bacterium RBG_13_39_14</name>
    <dbReference type="NCBI Taxonomy" id="1797985"/>
    <lineage>
        <taxon>Bacteria</taxon>
        <taxon>Candidatus Falkowiibacteriota</taxon>
    </lineage>
</organism>
<dbReference type="PANTHER" id="PTHR10458">
    <property type="entry name" value="PEPTIDE DEFORMYLASE"/>
    <property type="match status" value="1"/>
</dbReference>
<evidence type="ECO:0000313" key="7">
    <source>
        <dbReference type="Proteomes" id="UP000178323"/>
    </source>
</evidence>
<comment type="catalytic activity">
    <reaction evidence="5">
        <text>N-terminal N-formyl-L-methionyl-[peptide] + H2O = N-terminal L-methionyl-[peptide] + formate</text>
        <dbReference type="Rhea" id="RHEA:24420"/>
        <dbReference type="Rhea" id="RHEA-COMP:10639"/>
        <dbReference type="Rhea" id="RHEA-COMP:10640"/>
        <dbReference type="ChEBI" id="CHEBI:15377"/>
        <dbReference type="ChEBI" id="CHEBI:15740"/>
        <dbReference type="ChEBI" id="CHEBI:49298"/>
        <dbReference type="ChEBI" id="CHEBI:64731"/>
        <dbReference type="EC" id="3.5.1.88"/>
    </reaction>
</comment>
<accession>A0A1F5S387</accession>